<gene>
    <name evidence="12" type="primary">dapA</name>
    <name evidence="16" type="ORF">C7S18_06485</name>
</gene>
<evidence type="ECO:0000256" key="14">
    <source>
        <dbReference type="PIRSR" id="PIRSR001365-1"/>
    </source>
</evidence>
<dbReference type="CDD" id="cd00950">
    <property type="entry name" value="DHDPS"/>
    <property type="match status" value="1"/>
</dbReference>
<comment type="function">
    <text evidence="1 12">Catalyzes the condensation of (S)-aspartate-beta-semialdehyde [(S)-ASA] and pyruvate to 4-hydroxy-tetrahydrodipicolinate (HTPA).</text>
</comment>
<comment type="similarity">
    <text evidence="3 12 13">Belongs to the DapA family.</text>
</comment>
<accession>A0A2P1PYV2</accession>
<keyword evidence="9 12" id="KW-0456">Lyase</keyword>
<evidence type="ECO:0000256" key="1">
    <source>
        <dbReference type="ARBA" id="ARBA00003294"/>
    </source>
</evidence>
<keyword evidence="10 12" id="KW-0704">Schiff base</keyword>
<dbReference type="PROSITE" id="PS00666">
    <property type="entry name" value="DHDPS_2"/>
    <property type="match status" value="1"/>
</dbReference>
<dbReference type="NCBIfam" id="TIGR00674">
    <property type="entry name" value="dapA"/>
    <property type="match status" value="1"/>
</dbReference>
<dbReference type="Gene3D" id="3.20.20.70">
    <property type="entry name" value="Aldolase class I"/>
    <property type="match status" value="1"/>
</dbReference>
<proteinExistence type="inferred from homology"/>
<evidence type="ECO:0000313" key="16">
    <source>
        <dbReference type="EMBL" id="AVQ00022.1"/>
    </source>
</evidence>
<protein>
    <recommendedName>
        <fullName evidence="4 12">4-hydroxy-tetrahydrodipicolinate synthase</fullName>
        <shortName evidence="12">HTPA synthase</shortName>
        <ecNumber evidence="4 12">4.3.3.7</ecNumber>
    </recommendedName>
</protein>
<dbReference type="EMBL" id="CP027860">
    <property type="protein sequence ID" value="AVQ00022.1"/>
    <property type="molecule type" value="Genomic_DNA"/>
</dbReference>
<dbReference type="InterPro" id="IPR020624">
    <property type="entry name" value="Schiff_base-form_aldolases_CS"/>
</dbReference>
<dbReference type="SUPFAM" id="SSF51569">
    <property type="entry name" value="Aldolase"/>
    <property type="match status" value="1"/>
</dbReference>
<dbReference type="AlphaFoldDB" id="A0A2P1PYV2"/>
<evidence type="ECO:0000256" key="13">
    <source>
        <dbReference type="PIRNR" id="PIRNR001365"/>
    </source>
</evidence>
<sequence>MRWSGSICALVTPFDASGALDVPALQNLLDWHQSAGTSGLVIAGSTGEAALLEDGEYEALLQQAAQHNAGRLPLIAGVGSPSTQKTIRAAAVAKQAGYQAVLAVTPYYVRPTQAGLKAHYVALADASALPVILYNVPGRTGSDLLPETVAELCTHDNIVGIKEARAEPDRMQALLALQADGFDVLSGDDGTGLRAMQAGARGIISVAANVVPEQFARMCRHALAQEFADAQAIDDQLRLLYDALGIESNPIPAKFLLAAAERCQNVLRLPLQGLAEPYRAAVLAAWVEAELA</sequence>
<dbReference type="SMART" id="SM01130">
    <property type="entry name" value="DHDPS"/>
    <property type="match status" value="1"/>
</dbReference>
<evidence type="ECO:0000256" key="11">
    <source>
        <dbReference type="ARBA" id="ARBA00047836"/>
    </source>
</evidence>
<dbReference type="PRINTS" id="PR00146">
    <property type="entry name" value="DHPICSNTHASE"/>
</dbReference>
<dbReference type="GO" id="GO:0019877">
    <property type="term" value="P:diaminopimelate biosynthetic process"/>
    <property type="evidence" value="ECO:0007669"/>
    <property type="project" value="UniProtKB-UniRule"/>
</dbReference>
<dbReference type="OrthoDB" id="9782828at2"/>
<dbReference type="PANTHER" id="PTHR12128:SF66">
    <property type="entry name" value="4-HYDROXY-2-OXOGLUTARATE ALDOLASE, MITOCHONDRIAL"/>
    <property type="match status" value="1"/>
</dbReference>
<feature type="site" description="Part of a proton relay during catalysis" evidence="12">
    <location>
        <position position="108"/>
    </location>
</feature>
<evidence type="ECO:0000313" key="17">
    <source>
        <dbReference type="Proteomes" id="UP000241074"/>
    </source>
</evidence>
<keyword evidence="5 12" id="KW-0963">Cytoplasm</keyword>
<dbReference type="PANTHER" id="PTHR12128">
    <property type="entry name" value="DIHYDRODIPICOLINATE SYNTHASE"/>
    <property type="match status" value="1"/>
</dbReference>
<dbReference type="HAMAP" id="MF_00418">
    <property type="entry name" value="DapA"/>
    <property type="match status" value="1"/>
</dbReference>
<evidence type="ECO:0000256" key="15">
    <source>
        <dbReference type="PIRSR" id="PIRSR001365-2"/>
    </source>
</evidence>
<dbReference type="InterPro" id="IPR020625">
    <property type="entry name" value="Schiff_base-form_aldolases_AS"/>
</dbReference>
<comment type="subcellular location">
    <subcellularLocation>
        <location evidence="12">Cytoplasm</location>
    </subcellularLocation>
</comment>
<evidence type="ECO:0000256" key="4">
    <source>
        <dbReference type="ARBA" id="ARBA00012086"/>
    </source>
</evidence>
<feature type="binding site" evidence="12 15">
    <location>
        <position position="204"/>
    </location>
    <ligand>
        <name>pyruvate</name>
        <dbReference type="ChEBI" id="CHEBI:15361"/>
    </ligand>
</feature>
<keyword evidence="17" id="KW-1185">Reference proteome</keyword>
<keyword evidence="8 12" id="KW-0457">Lysine biosynthesis</keyword>
<comment type="caution">
    <text evidence="12">Was originally thought to be a dihydrodipicolinate synthase (DHDPS), catalyzing the condensation of (S)-aspartate-beta-semialdehyde [(S)-ASA] and pyruvate to dihydrodipicolinate (DHDP). However, it was shown in E.coli that the product of the enzymatic reaction is not dihydrodipicolinate but in fact (4S)-4-hydroxy-2,3,4,5-tetrahydro-(2S)-dipicolinic acid (HTPA), and that the consecutive dehydration reaction leading to DHDP is not spontaneous but catalyzed by DapB.</text>
</comment>
<dbReference type="EC" id="4.3.3.7" evidence="4 12"/>
<dbReference type="Pfam" id="PF00701">
    <property type="entry name" value="DHDPS"/>
    <property type="match status" value="1"/>
</dbReference>
<evidence type="ECO:0000256" key="2">
    <source>
        <dbReference type="ARBA" id="ARBA00005120"/>
    </source>
</evidence>
<organism evidence="16 17">
    <name type="scientific">Ahniella affigens</name>
    <dbReference type="NCBI Taxonomy" id="2021234"/>
    <lineage>
        <taxon>Bacteria</taxon>
        <taxon>Pseudomonadati</taxon>
        <taxon>Pseudomonadota</taxon>
        <taxon>Gammaproteobacteria</taxon>
        <taxon>Lysobacterales</taxon>
        <taxon>Rhodanobacteraceae</taxon>
        <taxon>Ahniella</taxon>
    </lineage>
</organism>
<evidence type="ECO:0000256" key="6">
    <source>
        <dbReference type="ARBA" id="ARBA00022605"/>
    </source>
</evidence>
<dbReference type="PROSITE" id="PS00665">
    <property type="entry name" value="DHDPS_1"/>
    <property type="match status" value="1"/>
</dbReference>
<dbReference type="GO" id="GO:0008840">
    <property type="term" value="F:4-hydroxy-tetrahydrodipicolinate synthase activity"/>
    <property type="evidence" value="ECO:0007669"/>
    <property type="project" value="UniProtKB-UniRule"/>
</dbReference>
<evidence type="ECO:0000256" key="12">
    <source>
        <dbReference type="HAMAP-Rule" id="MF_00418"/>
    </source>
</evidence>
<comment type="subunit">
    <text evidence="12">Homotetramer; dimer of dimers.</text>
</comment>
<dbReference type="InterPro" id="IPR002220">
    <property type="entry name" value="DapA-like"/>
</dbReference>
<evidence type="ECO:0000256" key="5">
    <source>
        <dbReference type="ARBA" id="ARBA00022490"/>
    </source>
</evidence>
<dbReference type="RefSeq" id="WP_106893940.1">
    <property type="nucleotide sequence ID" value="NZ_CP027860.1"/>
</dbReference>
<reference evidence="16 17" key="2">
    <citation type="submission" date="2018-03" db="EMBL/GenBank/DDBJ databases">
        <authorList>
            <person name="Keele B.F."/>
        </authorList>
    </citation>
    <scope>NUCLEOTIDE SEQUENCE [LARGE SCALE GENOMIC DNA]</scope>
    <source>
        <strain evidence="16 17">D13</strain>
    </source>
</reference>
<feature type="binding site" evidence="12 15">
    <location>
        <position position="46"/>
    </location>
    <ligand>
        <name>pyruvate</name>
        <dbReference type="ChEBI" id="CHEBI:15361"/>
    </ligand>
</feature>
<dbReference type="PIRSF" id="PIRSF001365">
    <property type="entry name" value="DHDPS"/>
    <property type="match status" value="1"/>
</dbReference>
<keyword evidence="6 12" id="KW-0028">Amino-acid biosynthesis</keyword>
<name>A0A2P1PYV2_9GAMM</name>
<dbReference type="GO" id="GO:0005829">
    <property type="term" value="C:cytosol"/>
    <property type="evidence" value="ECO:0007669"/>
    <property type="project" value="TreeGrafter"/>
</dbReference>
<evidence type="ECO:0000256" key="9">
    <source>
        <dbReference type="ARBA" id="ARBA00023239"/>
    </source>
</evidence>
<dbReference type="UniPathway" id="UPA00034">
    <property type="reaction ID" value="UER00017"/>
</dbReference>
<feature type="active site" description="Schiff-base intermediate with substrate" evidence="12 14">
    <location>
        <position position="162"/>
    </location>
</feature>
<dbReference type="Proteomes" id="UP000241074">
    <property type="component" value="Chromosome"/>
</dbReference>
<evidence type="ECO:0000256" key="7">
    <source>
        <dbReference type="ARBA" id="ARBA00022915"/>
    </source>
</evidence>
<feature type="site" description="Part of a proton relay during catalysis" evidence="12">
    <location>
        <position position="45"/>
    </location>
</feature>
<keyword evidence="7 12" id="KW-0220">Diaminopimelate biosynthesis</keyword>
<reference evidence="16 17" key="1">
    <citation type="submission" date="2018-03" db="EMBL/GenBank/DDBJ databases">
        <title>Ahniella affigens gen. nov., sp. nov., a gammaproteobacterium isolated from sandy soil near a stream.</title>
        <authorList>
            <person name="Ko Y."/>
            <person name="Kim J.-H."/>
        </authorList>
    </citation>
    <scope>NUCLEOTIDE SEQUENCE [LARGE SCALE GENOMIC DNA]</scope>
    <source>
        <strain evidence="16 17">D13</strain>
    </source>
</reference>
<dbReference type="InterPro" id="IPR005263">
    <property type="entry name" value="DapA"/>
</dbReference>
<comment type="pathway">
    <text evidence="2 12">Amino-acid biosynthesis; L-lysine biosynthesis via DAP pathway; (S)-tetrahydrodipicolinate from L-aspartate: step 3/4.</text>
</comment>
<dbReference type="GO" id="GO:0009089">
    <property type="term" value="P:lysine biosynthetic process via diaminopimelate"/>
    <property type="evidence" value="ECO:0007669"/>
    <property type="project" value="UniProtKB-UniRule"/>
</dbReference>
<dbReference type="KEGG" id="xba:C7S18_06485"/>
<evidence type="ECO:0000256" key="3">
    <source>
        <dbReference type="ARBA" id="ARBA00007592"/>
    </source>
</evidence>
<feature type="active site" description="Proton donor/acceptor" evidence="12 14">
    <location>
        <position position="134"/>
    </location>
</feature>
<evidence type="ECO:0000256" key="10">
    <source>
        <dbReference type="ARBA" id="ARBA00023270"/>
    </source>
</evidence>
<comment type="catalytic activity">
    <reaction evidence="11 12">
        <text>L-aspartate 4-semialdehyde + pyruvate = (2S,4S)-4-hydroxy-2,3,4,5-tetrahydrodipicolinate + H2O + H(+)</text>
        <dbReference type="Rhea" id="RHEA:34171"/>
        <dbReference type="ChEBI" id="CHEBI:15361"/>
        <dbReference type="ChEBI" id="CHEBI:15377"/>
        <dbReference type="ChEBI" id="CHEBI:15378"/>
        <dbReference type="ChEBI" id="CHEBI:67139"/>
        <dbReference type="ChEBI" id="CHEBI:537519"/>
        <dbReference type="EC" id="4.3.3.7"/>
    </reaction>
</comment>
<evidence type="ECO:0000256" key="8">
    <source>
        <dbReference type="ARBA" id="ARBA00023154"/>
    </source>
</evidence>
<dbReference type="InterPro" id="IPR013785">
    <property type="entry name" value="Aldolase_TIM"/>
</dbReference>